<organism evidence="2 3">
    <name type="scientific">Terrimicrobium sacchariphilum</name>
    <dbReference type="NCBI Taxonomy" id="690879"/>
    <lineage>
        <taxon>Bacteria</taxon>
        <taxon>Pseudomonadati</taxon>
        <taxon>Verrucomicrobiota</taxon>
        <taxon>Terrimicrobiia</taxon>
        <taxon>Terrimicrobiales</taxon>
        <taxon>Terrimicrobiaceae</taxon>
        <taxon>Terrimicrobium</taxon>
    </lineage>
</organism>
<dbReference type="InterPro" id="IPR011990">
    <property type="entry name" value="TPR-like_helical_dom_sf"/>
</dbReference>
<dbReference type="EMBL" id="BDCO01000001">
    <property type="protein sequence ID" value="GAT31538.1"/>
    <property type="molecule type" value="Genomic_DNA"/>
</dbReference>
<dbReference type="STRING" id="690879.TSACC_187"/>
<evidence type="ECO:0000313" key="3">
    <source>
        <dbReference type="Proteomes" id="UP000076023"/>
    </source>
</evidence>
<keyword evidence="3" id="KW-1185">Reference proteome</keyword>
<feature type="signal peptide" evidence="1">
    <location>
        <begin position="1"/>
        <end position="21"/>
    </location>
</feature>
<evidence type="ECO:0000256" key="1">
    <source>
        <dbReference type="SAM" id="SignalP"/>
    </source>
</evidence>
<name>A0A146G3W1_TERSA</name>
<protein>
    <recommendedName>
        <fullName evidence="4">Transglutaminase-like superfamily protein</fullName>
    </recommendedName>
</protein>
<keyword evidence="1" id="KW-0732">Signal</keyword>
<accession>A0A146G3W1</accession>
<dbReference type="Gene3D" id="1.25.40.10">
    <property type="entry name" value="Tetratricopeptide repeat domain"/>
    <property type="match status" value="1"/>
</dbReference>
<dbReference type="Proteomes" id="UP000076023">
    <property type="component" value="Unassembled WGS sequence"/>
</dbReference>
<proteinExistence type="predicted"/>
<evidence type="ECO:0008006" key="4">
    <source>
        <dbReference type="Google" id="ProtNLM"/>
    </source>
</evidence>
<comment type="caution">
    <text evidence="2">The sequence shown here is derived from an EMBL/GenBank/DDBJ whole genome shotgun (WGS) entry which is preliminary data.</text>
</comment>
<sequence>MRPLKALRISPLILGITLSLAAVCGLSAQDLRRPPTPADRQQFGSTGWPAARDQLQTALLAAYAPGGSQRPGSTGVTAFKSWLLLWKWADLLSKPEQPFGTKPQESASPSADMRTNADILDPAVVRAWIADEAFGTMLFATLSPDDNATQVLKNLQEIYQANAAKFREYQALALALAVVYDEPLPRYWPHHQVTQSLIPITNQTVAERFAYWTGVNDGKDLLLDIRRLKADQLKFLVDAPIDPAEFAWARKRVRLSRSEMPKAFSMIRYDRDRLMNQQYSWTEGPYKLDEISSKGGICVDQAYFACMVGKARGLPTLYFSGQGVDGGHAWFGYMKLDDKWELDCGRYENQNYATGEALDPQTWTPISDHELQFLAKRFRDTPLYAASQDDILFAELFLASGQNDRALRAADSAVSVCPENPDAWNEKIAVLEKTQASLPVRRTNLEAASKQFTNYRDLRVDYQLALAKVAREQGDAATADALERQAQYQNKNKRSDLSVSIAAGRLSTLVEQKQFDEAFKEYKKQITSLGKTGGGNFFYDIVEPFAMALKGAGDTARAESAVSLARKALRPETGGILDVDMTQLENAVSAKAGN</sequence>
<dbReference type="SUPFAM" id="SSF48452">
    <property type="entry name" value="TPR-like"/>
    <property type="match status" value="1"/>
</dbReference>
<reference evidence="3" key="1">
    <citation type="journal article" date="2017" name="Genome Announc.">
        <title>Draft Genome Sequence of Terrimicrobium sacchariphilum NM-5T, a Facultative Anaerobic Soil Bacterium of the Class Spartobacteria.</title>
        <authorList>
            <person name="Qiu Y.L."/>
            <person name="Tourlousse D.M."/>
            <person name="Matsuura N."/>
            <person name="Ohashi A."/>
            <person name="Sekiguchi Y."/>
        </authorList>
    </citation>
    <scope>NUCLEOTIDE SEQUENCE [LARGE SCALE GENOMIC DNA]</scope>
    <source>
        <strain evidence="3">NM-5</strain>
    </source>
</reference>
<feature type="chain" id="PRO_5007524392" description="Transglutaminase-like superfamily protein" evidence="1">
    <location>
        <begin position="22"/>
        <end position="594"/>
    </location>
</feature>
<dbReference type="AlphaFoldDB" id="A0A146G3W1"/>
<gene>
    <name evidence="2" type="ORF">TSACC_187</name>
</gene>
<evidence type="ECO:0000313" key="2">
    <source>
        <dbReference type="EMBL" id="GAT31538.1"/>
    </source>
</evidence>
<dbReference type="InParanoid" id="A0A146G3W1"/>